<feature type="transmembrane region" description="Helical" evidence="14">
    <location>
        <begin position="504"/>
        <end position="524"/>
    </location>
</feature>
<dbReference type="EMBL" id="CAJJDM010000104">
    <property type="protein sequence ID" value="CAD8096415.1"/>
    <property type="molecule type" value="Genomic_DNA"/>
</dbReference>
<feature type="transmembrane region" description="Helical" evidence="14">
    <location>
        <begin position="1463"/>
        <end position="1490"/>
    </location>
</feature>
<feature type="transmembrane region" description="Helical" evidence="14">
    <location>
        <begin position="1239"/>
        <end position="1262"/>
    </location>
</feature>
<proteinExistence type="predicted"/>
<evidence type="ECO:0000256" key="4">
    <source>
        <dbReference type="ARBA" id="ARBA00022673"/>
    </source>
</evidence>
<sequence>MQQVNAVKQQKQVSVFQQPQKGKQTQKKNKQDTQGDIKQEQLDQNKSKQQQASIVLDKNKPESQFSKGTQIMKESLKSSQKSQTLRSDKKRFTQNRTSQNNQTLILLQENQINEKPAKDEESVSEQYNTYNVEQEHSMIILNEALTRQASKKAFEQLLKENESYRLDASNFGDFVDEGQHNNKQQQQQREEQEIQNEHKKNNQIIITEESDNQEEDEEDIEMLYENLAHEESQNYNIELKVNHNFKWLFMEIKYYQDNNKLLYIRKILFLLIVGFEICCYHLLQWTAFDLYEMFLTLTNIILYLNRQSNKQIQQYQYVLCALYFIDSLIHLAGQGFKKYISSFWNIYDFLILILYFLFLIENEYIPFDVSTFRLIRIPFYVSKISNTLNIMLMSIQEAVKQIVENILILILFTILIALIMLYAFNGVIRYRCMNEELGIFSLEKFEEDVCGYVECEYGYVCARQLSNLDTPTHFDDIIFSYFQTIRTSVVNDWTISMYVLMKQFNPLVCILYIFIIFAINKFYFQLLIAVLKVSYHKTQEYYVKNPIKPEFYEDQISVNLYKLKTIGMWQYYQTSYKNYLKGKCGRLNSKSFSNNSQGEPNTKGQKYIFPEIVNQEQTKLLSARQKNEMINERQLIQKQYTFSSWIIFILFPDHKLQNQMKNLIQANEFYFNEPQLYYTFLSIDYLSLNKQIIKGSPNQFNSIQDLQISIVQSKLPTHNKIKRSSKIHIHQNYVMDTKKQQTKDNSKKEKHIFPIRKSNFQKNYGQIVQINEENNISVRDLSDDEMNSNFDHSRFEKQYQQDIPQNKNQKNLQQFYTQRFQQSTQVSKSIPQLSKFIFIDGIQLPYQYIEKIINAEMKIEIQEIKNYEEKYQIKISQISEDVYIQKWSGNDLIKNYKADSVINFINRGWNYYFAKGLMFYFEYIKFWLGIFITQQIVIVIIDSFVCIDTLLIAFSDYYDSSISDFFDLSVNILLVLEMLIKSICIKGYLYKISNILGCLVITISAIERILTLTIYQDEEVLIESFTYIRILKSLFFFRVIKYNTFAQNMMMISYQTFPNYAVMTLLLFFLILNYAVFSLQIFNFPNSGELALFHYFGNIYQSWIAVYDISTSDDWYGVVILSTTYSASYIAFLFCISLVFIVNYFGFGLAFVIILDGFASYLENVEEIEEEKIDQQDNNQTNNSIKIKKDFTLNNILSSLIQPEENEKFKNIKNSYSLYLISKKNRFRKLCFTITENQVFQLLMIIILWGSLINLIVITYTDQYRHEEWNICEIIKLICNLIILIDGILQIITYGLLSDDGYFKSIWVFIDFVYVICYFIHLTTYHEALEWILFLGYLRPLKVTSTYGFFINERGAIMKSLGDIISIFYVVLLFWFIFAIFGMTIYRGKMGYCGEATNYGISKEECEEEKEEWIVYQYNFDNILEAMQSLYVLSTFDLWAQTLFICINSAPETTGPIRFNNEWISYLFFFSFTFVGTLFFLQFFAGVIFVNFQQNKSQLLNPDLTLDQELFMKLSDIIMQDTPNYSKPPKKGLRLRAKKLLDNRYYIFITKYSLLLNLLILMLLYESASNHYLNILNGFHHFFSFILIIDCIVKLFSYHIKRYFDDIWRQMQLIFVICAIIDFWLDIEIGLFIRYVRASRDDPYFVWLRLFILHRCLRMTLNIQQFTRIRKLLNVIYFNKMALLRILGLFVTVLSCYSYIGCELFQNIETGFMMNDQQNFTNFFFGLIVTFKCTIENGWRFIYQDTLQHMKEHHEPWIIAQIYYYSLIFVGARVLLNLIVCELVQEFEKFYDTSSSCVETYVETIDKFRNLWCKYSEEFQGTKIQTKYLAHFLLELGEPLGAQKGDNIWDAAKHASEFELKKDFDGCLTFRNLLYEVFKATFKKSIFKISTKAGKQIMKNNDKKIKYRLYNQRNSHYRREVCSQIVDLQSNFNILQEYLYLYMAIKAWKAFSEHFFKAAEQIRNTIEYTESDVNVEIQKFSQIFCQGQDGDIYNEQDQDDNEQVLQYNPVIRQKKRRPSAEHLRRPTDVYILPYYDEQRCIDKRAFDIDVKNDNSKYLLKPTDQKQQNKLKSISVIKKKEQLIKYNEYNKRRDAIDKQIQSRNKYLYGYHDKMILRQPIDDKQIMSRLDPMKVPSNYNIMKIGSRLK</sequence>
<keyword evidence="12" id="KW-0407">Ion channel</keyword>
<dbReference type="FunFam" id="1.10.287.70:FF:000117">
    <property type="entry name" value="Voltage-gated Ca2+ channel, alpha subunit"/>
    <property type="match status" value="1"/>
</dbReference>
<evidence type="ECO:0000256" key="13">
    <source>
        <dbReference type="SAM" id="MobiDB-lite"/>
    </source>
</evidence>
<feature type="transmembrane region" description="Helical" evidence="14">
    <location>
        <begin position="1682"/>
        <end position="1700"/>
    </location>
</feature>
<evidence type="ECO:0000256" key="3">
    <source>
        <dbReference type="ARBA" id="ARBA00022568"/>
    </source>
</evidence>
<evidence type="ECO:0000256" key="10">
    <source>
        <dbReference type="ARBA" id="ARBA00023136"/>
    </source>
</evidence>
<feature type="transmembrane region" description="Helical" evidence="14">
    <location>
        <begin position="263"/>
        <end position="283"/>
    </location>
</feature>
<feature type="transmembrane region" description="Helical" evidence="14">
    <location>
        <begin position="1613"/>
        <end position="1632"/>
    </location>
</feature>
<feature type="compositionally biased region" description="Low complexity" evidence="13">
    <location>
        <begin position="1"/>
        <end position="23"/>
    </location>
</feature>
<feature type="transmembrane region" description="Helical" evidence="14">
    <location>
        <begin position="1571"/>
        <end position="1593"/>
    </location>
</feature>
<dbReference type="PANTHER" id="PTHR45628:SF7">
    <property type="entry name" value="VOLTAGE-DEPENDENT CALCIUM CHANNEL TYPE A SUBUNIT ALPHA-1"/>
    <property type="match status" value="1"/>
</dbReference>
<feature type="transmembrane region" description="Helical" evidence="14">
    <location>
        <begin position="342"/>
        <end position="360"/>
    </location>
</feature>
<evidence type="ECO:0000256" key="8">
    <source>
        <dbReference type="ARBA" id="ARBA00022989"/>
    </source>
</evidence>
<feature type="domain" description="Ion transport" evidence="15">
    <location>
        <begin position="942"/>
        <end position="1161"/>
    </location>
</feature>
<gene>
    <name evidence="16" type="ORF">PPRIM_AZ9-3.1.T1010080</name>
</gene>
<keyword evidence="2" id="KW-0813">Transport</keyword>
<feature type="transmembrane region" description="Helical" evidence="14">
    <location>
        <begin position="1129"/>
        <end position="1155"/>
    </location>
</feature>
<evidence type="ECO:0000256" key="14">
    <source>
        <dbReference type="SAM" id="Phobius"/>
    </source>
</evidence>
<comment type="subcellular location">
    <subcellularLocation>
        <location evidence="1">Membrane</location>
        <topology evidence="1">Multi-pass membrane protein</topology>
    </subcellularLocation>
</comment>
<feature type="transmembrane region" description="Helical" evidence="14">
    <location>
        <begin position="402"/>
        <end position="424"/>
    </location>
</feature>
<feature type="transmembrane region" description="Helical" evidence="14">
    <location>
        <begin position="960"/>
        <end position="980"/>
    </location>
</feature>
<dbReference type="Proteomes" id="UP000688137">
    <property type="component" value="Unassembled WGS sequence"/>
</dbReference>
<feature type="transmembrane region" description="Helical" evidence="14">
    <location>
        <begin position="1060"/>
        <end position="1082"/>
    </location>
</feature>
<feature type="domain" description="Ion transport" evidence="15">
    <location>
        <begin position="1238"/>
        <end position="1498"/>
    </location>
</feature>
<feature type="domain" description="Ion transport" evidence="15">
    <location>
        <begin position="1553"/>
        <end position="1794"/>
    </location>
</feature>
<keyword evidence="10 14" id="KW-0472">Membrane</keyword>
<dbReference type="FunFam" id="1.20.120.350:FF:000082">
    <property type="entry name" value="Uncharacterized protein"/>
    <property type="match status" value="1"/>
</dbReference>
<protein>
    <recommendedName>
        <fullName evidence="15">Ion transport domain-containing protein</fullName>
    </recommendedName>
</protein>
<feature type="transmembrane region" description="Helical" evidence="14">
    <location>
        <begin position="1720"/>
        <end position="1742"/>
    </location>
</feature>
<feature type="region of interest" description="Disordered" evidence="13">
    <location>
        <begin position="172"/>
        <end position="202"/>
    </location>
</feature>
<feature type="transmembrane region" description="Helical" evidence="14">
    <location>
        <begin position="1545"/>
        <end position="1565"/>
    </location>
</feature>
<feature type="domain" description="Ion transport" evidence="15">
    <location>
        <begin position="286"/>
        <end position="540"/>
    </location>
</feature>
<feature type="region of interest" description="Disordered" evidence="13">
    <location>
        <begin position="1"/>
        <end position="101"/>
    </location>
</feature>
<accession>A0A8S1P1B3</accession>
<feature type="transmembrane region" description="Helical" evidence="14">
    <location>
        <begin position="1762"/>
        <end position="1780"/>
    </location>
</feature>
<dbReference type="InterPro" id="IPR050599">
    <property type="entry name" value="VDCC_alpha-1_subunit"/>
</dbReference>
<keyword evidence="11" id="KW-0325">Glycoprotein</keyword>
<keyword evidence="8 14" id="KW-1133">Transmembrane helix</keyword>
<evidence type="ECO:0000256" key="1">
    <source>
        <dbReference type="ARBA" id="ARBA00004141"/>
    </source>
</evidence>
<evidence type="ECO:0000313" key="17">
    <source>
        <dbReference type="Proteomes" id="UP000688137"/>
    </source>
</evidence>
<dbReference type="FunFam" id="1.20.120.350:FF:000093">
    <property type="entry name" value="Uncharacterized protein"/>
    <property type="match status" value="1"/>
</dbReference>
<keyword evidence="4" id="KW-0107">Calcium channel</keyword>
<dbReference type="GO" id="GO:0008331">
    <property type="term" value="F:high voltage-gated calcium channel activity"/>
    <property type="evidence" value="ECO:0007669"/>
    <property type="project" value="TreeGrafter"/>
</dbReference>
<evidence type="ECO:0000256" key="11">
    <source>
        <dbReference type="ARBA" id="ARBA00023180"/>
    </source>
</evidence>
<keyword evidence="9" id="KW-0406">Ion transport</keyword>
<feature type="transmembrane region" description="Helical" evidence="14">
    <location>
        <begin position="1306"/>
        <end position="1325"/>
    </location>
</feature>
<evidence type="ECO:0000256" key="12">
    <source>
        <dbReference type="ARBA" id="ARBA00023303"/>
    </source>
</evidence>
<dbReference type="FunFam" id="1.20.120.350:FF:000087">
    <property type="entry name" value="Uncharacterized protein"/>
    <property type="match status" value="1"/>
</dbReference>
<keyword evidence="17" id="KW-1185">Reference proteome</keyword>
<dbReference type="GO" id="GO:0005891">
    <property type="term" value="C:voltage-gated calcium channel complex"/>
    <property type="evidence" value="ECO:0007669"/>
    <property type="project" value="TreeGrafter"/>
</dbReference>
<evidence type="ECO:0000256" key="7">
    <source>
        <dbReference type="ARBA" id="ARBA00022882"/>
    </source>
</evidence>
<keyword evidence="6" id="KW-0106">Calcium</keyword>
<organism evidence="16 17">
    <name type="scientific">Paramecium primaurelia</name>
    <dbReference type="NCBI Taxonomy" id="5886"/>
    <lineage>
        <taxon>Eukaryota</taxon>
        <taxon>Sar</taxon>
        <taxon>Alveolata</taxon>
        <taxon>Ciliophora</taxon>
        <taxon>Intramacronucleata</taxon>
        <taxon>Oligohymenophorea</taxon>
        <taxon>Peniculida</taxon>
        <taxon>Parameciidae</taxon>
        <taxon>Paramecium</taxon>
    </lineage>
</organism>
<dbReference type="PANTHER" id="PTHR45628">
    <property type="entry name" value="VOLTAGE-DEPENDENT CALCIUM CHANNEL TYPE A SUBUNIT ALPHA-1"/>
    <property type="match status" value="1"/>
</dbReference>
<keyword evidence="5 14" id="KW-0812">Transmembrane</keyword>
<feature type="transmembrane region" description="Helical" evidence="14">
    <location>
        <begin position="1274"/>
        <end position="1297"/>
    </location>
</feature>
<evidence type="ECO:0000256" key="5">
    <source>
        <dbReference type="ARBA" id="ARBA00022692"/>
    </source>
</evidence>
<feature type="transmembrane region" description="Helical" evidence="14">
    <location>
        <begin position="1364"/>
        <end position="1386"/>
    </location>
</feature>
<feature type="compositionally biased region" description="Basic and acidic residues" evidence="13">
    <location>
        <begin position="188"/>
        <end position="200"/>
    </location>
</feature>
<evidence type="ECO:0000256" key="9">
    <source>
        <dbReference type="ARBA" id="ARBA00023065"/>
    </source>
</evidence>
<evidence type="ECO:0000313" key="16">
    <source>
        <dbReference type="EMBL" id="CAD8096415.1"/>
    </source>
</evidence>
<feature type="transmembrane region" description="Helical" evidence="14">
    <location>
        <begin position="317"/>
        <end position="336"/>
    </location>
</feature>
<name>A0A8S1P1B3_PARPR</name>
<keyword evidence="3" id="KW-0109">Calcium transport</keyword>
<dbReference type="Pfam" id="PF00520">
    <property type="entry name" value="Ion_trans"/>
    <property type="match status" value="4"/>
</dbReference>
<dbReference type="OMA" id="CINSAPE"/>
<dbReference type="GO" id="GO:0098703">
    <property type="term" value="P:calcium ion import across plasma membrane"/>
    <property type="evidence" value="ECO:0007669"/>
    <property type="project" value="TreeGrafter"/>
</dbReference>
<reference evidence="16" key="1">
    <citation type="submission" date="2021-01" db="EMBL/GenBank/DDBJ databases">
        <authorList>
            <consortium name="Genoscope - CEA"/>
            <person name="William W."/>
        </authorList>
    </citation>
    <scope>NUCLEOTIDE SEQUENCE</scope>
</reference>
<comment type="caution">
    <text evidence="16">The sequence shown here is derived from an EMBL/GenBank/DDBJ whole genome shotgun (WGS) entry which is preliminary data.</text>
</comment>
<keyword evidence="7" id="KW-0851">Voltage-gated channel</keyword>
<dbReference type="FunFam" id="1.10.287.70:FF:000282">
    <property type="entry name" value="Calcium channel subunit Cch1"/>
    <property type="match status" value="1"/>
</dbReference>
<evidence type="ECO:0000259" key="15">
    <source>
        <dbReference type="Pfam" id="PF00520"/>
    </source>
</evidence>
<evidence type="ECO:0000256" key="6">
    <source>
        <dbReference type="ARBA" id="ARBA00022837"/>
    </source>
</evidence>
<feature type="compositionally biased region" description="Basic and acidic residues" evidence="13">
    <location>
        <begin position="29"/>
        <end position="46"/>
    </location>
</feature>
<feature type="transmembrane region" description="Helical" evidence="14">
    <location>
        <begin position="926"/>
        <end position="954"/>
    </location>
</feature>
<evidence type="ECO:0000256" key="2">
    <source>
        <dbReference type="ARBA" id="ARBA00022448"/>
    </source>
</evidence>
<dbReference type="InterPro" id="IPR005821">
    <property type="entry name" value="Ion_trans_dom"/>
</dbReference>